<dbReference type="InterPro" id="IPR012337">
    <property type="entry name" value="RNaseH-like_sf"/>
</dbReference>
<proteinExistence type="predicted"/>
<reference evidence="3" key="1">
    <citation type="journal article" date="2019" name="Environ. Microbiol.">
        <title>Fungal ecological strategies reflected in gene transcription - a case study of two litter decomposers.</title>
        <authorList>
            <person name="Barbi F."/>
            <person name="Kohler A."/>
            <person name="Barry K."/>
            <person name="Baskaran P."/>
            <person name="Daum C."/>
            <person name="Fauchery L."/>
            <person name="Ihrmark K."/>
            <person name="Kuo A."/>
            <person name="LaButti K."/>
            <person name="Lipzen A."/>
            <person name="Morin E."/>
            <person name="Grigoriev I.V."/>
            <person name="Henrissat B."/>
            <person name="Lindahl B."/>
            <person name="Martin F."/>
        </authorList>
    </citation>
    <scope>NUCLEOTIDE SEQUENCE</scope>
    <source>
        <strain evidence="3">JB14</strain>
    </source>
</reference>
<organism evidence="3 4">
    <name type="scientific">Gymnopus androsaceus JB14</name>
    <dbReference type="NCBI Taxonomy" id="1447944"/>
    <lineage>
        <taxon>Eukaryota</taxon>
        <taxon>Fungi</taxon>
        <taxon>Dikarya</taxon>
        <taxon>Basidiomycota</taxon>
        <taxon>Agaricomycotina</taxon>
        <taxon>Agaricomycetes</taxon>
        <taxon>Agaricomycetidae</taxon>
        <taxon>Agaricales</taxon>
        <taxon>Marasmiineae</taxon>
        <taxon>Omphalotaceae</taxon>
        <taxon>Gymnopus</taxon>
    </lineage>
</organism>
<sequence>MRWIALSLNAFPSVKPDNRLSACQHEFRMKFTDTPSFKPRRKSHWPHSTRFSAEFRHRNKRPRRNGKAIFPERAEATQPIVQIAAVIGILTLNSWVPIEGVDVQSCVGEEALIKAFLEFIHRADQDVITGYNTSGFDIPYVLRAKHLSLSAESRCSSTLIPLTFVLNSVVGFEIQNVAFRKSDRYDKLAVVPDRLQLDLFNFVSLEMGLCPRKNLRI</sequence>
<dbReference type="SUPFAM" id="SSF53098">
    <property type="entry name" value="Ribonuclease H-like"/>
    <property type="match status" value="1"/>
</dbReference>
<evidence type="ECO:0000256" key="1">
    <source>
        <dbReference type="ARBA" id="ARBA00024411"/>
    </source>
</evidence>
<keyword evidence="4" id="KW-1185">Reference proteome</keyword>
<dbReference type="InterPro" id="IPR050240">
    <property type="entry name" value="DNA_pol_type-B"/>
</dbReference>
<name>A0A6A4IDH7_9AGAR</name>
<evidence type="ECO:0000313" key="3">
    <source>
        <dbReference type="EMBL" id="KAE9408621.1"/>
    </source>
</evidence>
<evidence type="ECO:0000313" key="4">
    <source>
        <dbReference type="Proteomes" id="UP000799118"/>
    </source>
</evidence>
<dbReference type="PANTHER" id="PTHR10322">
    <property type="entry name" value="DNA POLYMERASE CATALYTIC SUBUNIT"/>
    <property type="match status" value="1"/>
</dbReference>
<dbReference type="InterPro" id="IPR006133">
    <property type="entry name" value="DNA-dir_DNA_pol_B_exonuc"/>
</dbReference>
<dbReference type="OrthoDB" id="2414538at2759"/>
<dbReference type="AlphaFoldDB" id="A0A6A4IDH7"/>
<dbReference type="Proteomes" id="UP000799118">
    <property type="component" value="Unassembled WGS sequence"/>
</dbReference>
<dbReference type="GO" id="GO:0003887">
    <property type="term" value="F:DNA-directed DNA polymerase activity"/>
    <property type="evidence" value="ECO:0007669"/>
    <property type="project" value="TreeGrafter"/>
</dbReference>
<feature type="domain" description="DNA-directed DNA polymerase family B exonuclease" evidence="2">
    <location>
        <begin position="11"/>
        <end position="204"/>
    </location>
</feature>
<dbReference type="GO" id="GO:0003676">
    <property type="term" value="F:nucleic acid binding"/>
    <property type="evidence" value="ECO:0007669"/>
    <property type="project" value="InterPro"/>
</dbReference>
<dbReference type="Gene3D" id="3.30.420.10">
    <property type="entry name" value="Ribonuclease H-like superfamily/Ribonuclease H"/>
    <property type="match status" value="1"/>
</dbReference>
<gene>
    <name evidence="3" type="ORF">BT96DRAFT_1013257</name>
</gene>
<dbReference type="EMBL" id="ML769390">
    <property type="protein sequence ID" value="KAE9408621.1"/>
    <property type="molecule type" value="Genomic_DNA"/>
</dbReference>
<protein>
    <recommendedName>
        <fullName evidence="1">DNA polymerase delta catalytic subunit</fullName>
    </recommendedName>
</protein>
<accession>A0A6A4IDH7</accession>
<dbReference type="GO" id="GO:0006261">
    <property type="term" value="P:DNA-templated DNA replication"/>
    <property type="evidence" value="ECO:0007669"/>
    <property type="project" value="TreeGrafter"/>
</dbReference>
<evidence type="ECO:0000259" key="2">
    <source>
        <dbReference type="Pfam" id="PF03104"/>
    </source>
</evidence>
<dbReference type="InterPro" id="IPR036397">
    <property type="entry name" value="RNaseH_sf"/>
</dbReference>
<dbReference type="PANTHER" id="PTHR10322:SF23">
    <property type="entry name" value="DNA POLYMERASE DELTA CATALYTIC SUBUNIT"/>
    <property type="match status" value="1"/>
</dbReference>
<dbReference type="Pfam" id="PF03104">
    <property type="entry name" value="DNA_pol_B_exo1"/>
    <property type="match status" value="1"/>
</dbReference>